<accession>A0A0E2B2V9</accession>
<comment type="caution">
    <text evidence="1">The sequence shown here is derived from an EMBL/GenBank/DDBJ whole genome shotgun (WGS) entry which is preliminary data.</text>
</comment>
<dbReference type="EMBL" id="AHMY02000041">
    <property type="protein sequence ID" value="EKO15605.1"/>
    <property type="molecule type" value="Genomic_DNA"/>
</dbReference>
<dbReference type="Pfam" id="PF14903">
    <property type="entry name" value="WG_beta_rep"/>
    <property type="match status" value="3"/>
</dbReference>
<reference evidence="1 2" key="1">
    <citation type="submission" date="2012-10" db="EMBL/GenBank/DDBJ databases">
        <authorList>
            <person name="Harkins D.M."/>
            <person name="Durkin A.S."/>
            <person name="Brinkac L.M."/>
            <person name="Selengut J.D."/>
            <person name="Sanka R."/>
            <person name="DePew J."/>
            <person name="Purushe J."/>
            <person name="Peacock S.J."/>
            <person name="Thaipadungpanit J."/>
            <person name="Wuthiekanun V.W."/>
            <person name="Day N.P."/>
            <person name="Vinetz J.M."/>
            <person name="Sutton G.G."/>
            <person name="Nelson W.C."/>
            <person name="Fouts D.E."/>
        </authorList>
    </citation>
    <scope>NUCLEOTIDE SEQUENCE [LARGE SCALE GENOMIC DNA]</scope>
    <source>
        <strain evidence="1 2">H1</strain>
    </source>
</reference>
<protein>
    <recommendedName>
        <fullName evidence="3">WG repeat-containing protein</fullName>
    </recommendedName>
</protein>
<gene>
    <name evidence="1" type="ORF">LEP1GSC081_4240</name>
</gene>
<organism evidence="1 2">
    <name type="scientific">Leptospira kirschneri str. H1</name>
    <dbReference type="NCBI Taxonomy" id="1049966"/>
    <lineage>
        <taxon>Bacteria</taxon>
        <taxon>Pseudomonadati</taxon>
        <taxon>Spirochaetota</taxon>
        <taxon>Spirochaetia</taxon>
        <taxon>Leptospirales</taxon>
        <taxon>Leptospiraceae</taxon>
        <taxon>Leptospira</taxon>
    </lineage>
</organism>
<evidence type="ECO:0008006" key="3">
    <source>
        <dbReference type="Google" id="ProtNLM"/>
    </source>
</evidence>
<proteinExistence type="predicted"/>
<dbReference type="PANTHER" id="PTHR37841:SF1">
    <property type="entry name" value="DUF3298 DOMAIN-CONTAINING PROTEIN"/>
    <property type="match status" value="1"/>
</dbReference>
<dbReference type="Proteomes" id="UP000006253">
    <property type="component" value="Unassembled WGS sequence"/>
</dbReference>
<dbReference type="PANTHER" id="PTHR37841">
    <property type="entry name" value="GLR2918 PROTEIN"/>
    <property type="match status" value="1"/>
</dbReference>
<dbReference type="InterPro" id="IPR032774">
    <property type="entry name" value="WG_beta_rep"/>
</dbReference>
<name>A0A0E2B2V9_9LEPT</name>
<sequence>MYSGQFHEGLAIAYIEEKRGKYKYGYIDLKGELIIPFQYEGAENFKKGLGCIQSSENKKWGAVNKSGELIITCKFLNSFYFDNQVAVANENYDLYGVINLEGEYIIPPKFGSIGKFSEGLANVRDKKTRKPGRIRLP</sequence>
<evidence type="ECO:0000313" key="2">
    <source>
        <dbReference type="Proteomes" id="UP000006253"/>
    </source>
</evidence>
<evidence type="ECO:0000313" key="1">
    <source>
        <dbReference type="EMBL" id="EKO15605.1"/>
    </source>
</evidence>
<dbReference type="AlphaFoldDB" id="A0A0E2B2V9"/>